<dbReference type="PANTHER" id="PTHR46889">
    <property type="entry name" value="TRANSPOSASE INSF FOR INSERTION SEQUENCE IS3B-RELATED"/>
    <property type="match status" value="1"/>
</dbReference>
<dbReference type="InterPro" id="IPR036397">
    <property type="entry name" value="RNaseH_sf"/>
</dbReference>
<protein>
    <submittedName>
        <fullName evidence="3">Integrase</fullName>
    </submittedName>
</protein>
<reference evidence="3 4" key="1">
    <citation type="submission" date="2016-03" db="EMBL/GenBank/DDBJ databases">
        <title>Complete genome sequence of a novel chlorpyrifos degrading bacterium, Cupriavidus nantongensis sp. X1.</title>
        <authorList>
            <person name="Fang L."/>
        </authorList>
    </citation>
    <scope>NUCLEOTIDE SEQUENCE [LARGE SCALE GENOMIC DNA]</scope>
    <source>
        <strain evidence="3 4">X1</strain>
    </source>
</reference>
<dbReference type="InterPro" id="IPR012337">
    <property type="entry name" value="RNaseH-like_sf"/>
</dbReference>
<gene>
    <name evidence="3" type="ORF">A2G96_09755</name>
</gene>
<dbReference type="InterPro" id="IPR050900">
    <property type="entry name" value="Transposase_IS3/IS150/IS904"/>
</dbReference>
<dbReference type="InterPro" id="IPR048020">
    <property type="entry name" value="Transpos_IS3"/>
</dbReference>
<accession>A0A142JIU0</accession>
<dbReference type="SUPFAM" id="SSF53098">
    <property type="entry name" value="Ribonuclease H-like"/>
    <property type="match status" value="1"/>
</dbReference>
<feature type="compositionally biased region" description="Basic residues" evidence="1">
    <location>
        <begin position="118"/>
        <end position="133"/>
    </location>
</feature>
<dbReference type="InterPro" id="IPR009057">
    <property type="entry name" value="Homeodomain-like_sf"/>
</dbReference>
<dbReference type="GO" id="GO:0015074">
    <property type="term" value="P:DNA integration"/>
    <property type="evidence" value="ECO:0007669"/>
    <property type="project" value="InterPro"/>
</dbReference>
<evidence type="ECO:0000313" key="3">
    <source>
        <dbReference type="EMBL" id="AMR78002.1"/>
    </source>
</evidence>
<dbReference type="PANTHER" id="PTHR46889:SF4">
    <property type="entry name" value="TRANSPOSASE INSO FOR INSERTION SEQUENCE ELEMENT IS911B-RELATED"/>
    <property type="match status" value="1"/>
</dbReference>
<dbReference type="InterPro" id="IPR001584">
    <property type="entry name" value="Integrase_cat-core"/>
</dbReference>
<dbReference type="RefSeq" id="WP_062798766.1">
    <property type="nucleotide sequence ID" value="NZ_CP014844.1"/>
</dbReference>
<name>A0A142JIU0_9BURK</name>
<sequence>MTCTQQRQTLLTMIQEACAAGARLEPACAQIGLSARTVQRWRRPEGRVGDRRVKGLHERAEPANKLSEAERKAAMAVLNGDEFKNLPPSQIVPRLADQGRYIASESTLYRLLHQAGQMRHRRPERAPQKRSRPRALTATRPDQVFCWDITYLPTCVRGIHFYLYLFVDLFSRKIVGWQVFDSESAEQAAGLLQDICARQGIAAGQLVVHSDNGSPMKGETMLATMQRLGVAPSRSRPSVSNDNPHSEALFRTLKYRPELPVKPFENLLQARRWATALVRWYNDEHRHSAIGFVTPNQRHAGQDQALLANRAVVYELARKANPQRWSTQTRNWSYIDQVHLNPETPKSKEADAYREAA</sequence>
<keyword evidence="4" id="KW-1185">Reference proteome</keyword>
<dbReference type="Pfam" id="PF00665">
    <property type="entry name" value="rve"/>
    <property type="match status" value="1"/>
</dbReference>
<dbReference type="KEGG" id="cnan:A2G96_09755"/>
<evidence type="ECO:0000256" key="1">
    <source>
        <dbReference type="SAM" id="MobiDB-lite"/>
    </source>
</evidence>
<proteinExistence type="predicted"/>
<dbReference type="Gene3D" id="3.30.420.10">
    <property type="entry name" value="Ribonuclease H-like superfamily/Ribonuclease H"/>
    <property type="match status" value="1"/>
</dbReference>
<dbReference type="Proteomes" id="UP000075238">
    <property type="component" value="Chromosome 1"/>
</dbReference>
<dbReference type="OrthoDB" id="9765502at2"/>
<dbReference type="EMBL" id="CP014844">
    <property type="protein sequence ID" value="AMR78002.1"/>
    <property type="molecule type" value="Genomic_DNA"/>
</dbReference>
<organism evidence="3 4">
    <name type="scientific">Cupriavidus nantongensis</name>
    <dbReference type="NCBI Taxonomy" id="1796606"/>
    <lineage>
        <taxon>Bacteria</taxon>
        <taxon>Pseudomonadati</taxon>
        <taxon>Pseudomonadota</taxon>
        <taxon>Betaproteobacteria</taxon>
        <taxon>Burkholderiales</taxon>
        <taxon>Burkholderiaceae</taxon>
        <taxon>Cupriavidus</taxon>
    </lineage>
</organism>
<feature type="domain" description="Integrase catalytic" evidence="2">
    <location>
        <begin position="137"/>
        <end position="303"/>
    </location>
</feature>
<dbReference type="STRING" id="1796606.A2G96_09755"/>
<dbReference type="PROSITE" id="PS50994">
    <property type="entry name" value="INTEGRASE"/>
    <property type="match status" value="1"/>
</dbReference>
<dbReference type="GO" id="GO:0003676">
    <property type="term" value="F:nucleic acid binding"/>
    <property type="evidence" value="ECO:0007669"/>
    <property type="project" value="InterPro"/>
</dbReference>
<feature type="region of interest" description="Disordered" evidence="1">
    <location>
        <begin position="116"/>
        <end position="136"/>
    </location>
</feature>
<evidence type="ECO:0000313" key="4">
    <source>
        <dbReference type="Proteomes" id="UP000075238"/>
    </source>
</evidence>
<dbReference type="NCBIfam" id="NF033516">
    <property type="entry name" value="transpos_IS3"/>
    <property type="match status" value="1"/>
</dbReference>
<evidence type="ECO:0000259" key="2">
    <source>
        <dbReference type="PROSITE" id="PS50994"/>
    </source>
</evidence>
<dbReference type="AlphaFoldDB" id="A0A142JIU0"/>
<dbReference type="SUPFAM" id="SSF46689">
    <property type="entry name" value="Homeodomain-like"/>
    <property type="match status" value="1"/>
</dbReference>